<gene>
    <name evidence="3" type="ORF">SAMN02745180_01798</name>
</gene>
<dbReference type="PANTHER" id="PTHR46797:SF2">
    <property type="entry name" value="TRANSCRIPTIONAL REGULATOR"/>
    <property type="match status" value="1"/>
</dbReference>
<evidence type="ECO:0000313" key="3">
    <source>
        <dbReference type="EMBL" id="SHI01906.1"/>
    </source>
</evidence>
<dbReference type="Pfam" id="PF01381">
    <property type="entry name" value="HTH_3"/>
    <property type="match status" value="1"/>
</dbReference>
<dbReference type="InterPro" id="IPR050807">
    <property type="entry name" value="TransReg_Diox_bact_type"/>
</dbReference>
<dbReference type="PROSITE" id="PS50943">
    <property type="entry name" value="HTH_CROC1"/>
    <property type="match status" value="1"/>
</dbReference>
<dbReference type="SUPFAM" id="SSF47413">
    <property type="entry name" value="lambda repressor-like DNA-binding domains"/>
    <property type="match status" value="1"/>
</dbReference>
<dbReference type="Gene3D" id="1.10.260.40">
    <property type="entry name" value="lambda repressor-like DNA-binding domains"/>
    <property type="match status" value="1"/>
</dbReference>
<dbReference type="Proteomes" id="UP000184389">
    <property type="component" value="Unassembled WGS sequence"/>
</dbReference>
<dbReference type="SMART" id="SM00530">
    <property type="entry name" value="HTH_XRE"/>
    <property type="match status" value="1"/>
</dbReference>
<evidence type="ECO:0000259" key="2">
    <source>
        <dbReference type="PROSITE" id="PS50943"/>
    </source>
</evidence>
<dbReference type="PANTHER" id="PTHR46797">
    <property type="entry name" value="HTH-TYPE TRANSCRIPTIONAL REGULATOR"/>
    <property type="match status" value="1"/>
</dbReference>
<dbReference type="AlphaFoldDB" id="A0A1M5XQ73"/>
<evidence type="ECO:0000313" key="4">
    <source>
        <dbReference type="Proteomes" id="UP000184389"/>
    </source>
</evidence>
<keyword evidence="4" id="KW-1185">Reference proteome</keyword>
<dbReference type="InterPro" id="IPR010982">
    <property type="entry name" value="Lambda_DNA-bd_dom_sf"/>
</dbReference>
<dbReference type="GO" id="GO:0003700">
    <property type="term" value="F:DNA-binding transcription factor activity"/>
    <property type="evidence" value="ECO:0007669"/>
    <property type="project" value="TreeGrafter"/>
</dbReference>
<dbReference type="RefSeq" id="WP_072744456.1">
    <property type="nucleotide sequence ID" value="NZ_FQXR01000007.1"/>
</dbReference>
<name>A0A1M5XQ73_9FIRM</name>
<keyword evidence="1 3" id="KW-0238">DNA-binding</keyword>
<dbReference type="CDD" id="cd00093">
    <property type="entry name" value="HTH_XRE"/>
    <property type="match status" value="1"/>
</dbReference>
<protein>
    <submittedName>
        <fullName evidence="3">DNA-binding transcriptional regulator, XRE-family HTH domain</fullName>
    </submittedName>
</protein>
<feature type="domain" description="HTH cro/C1-type" evidence="2">
    <location>
        <begin position="10"/>
        <end position="64"/>
    </location>
</feature>
<proteinExistence type="predicted"/>
<dbReference type="GO" id="GO:0003677">
    <property type="term" value="F:DNA binding"/>
    <property type="evidence" value="ECO:0007669"/>
    <property type="project" value="UniProtKB-KW"/>
</dbReference>
<reference evidence="3 4" key="1">
    <citation type="submission" date="2016-11" db="EMBL/GenBank/DDBJ databases">
        <authorList>
            <person name="Jaros S."/>
            <person name="Januszkiewicz K."/>
            <person name="Wedrychowicz H."/>
        </authorList>
    </citation>
    <scope>NUCLEOTIDE SEQUENCE [LARGE SCALE GENOMIC DNA]</scope>
    <source>
        <strain evidence="3 4">DSM 13106</strain>
    </source>
</reference>
<dbReference type="GO" id="GO:0005829">
    <property type="term" value="C:cytosol"/>
    <property type="evidence" value="ECO:0007669"/>
    <property type="project" value="TreeGrafter"/>
</dbReference>
<dbReference type="OrthoDB" id="371153at2"/>
<evidence type="ECO:0000256" key="1">
    <source>
        <dbReference type="ARBA" id="ARBA00023125"/>
    </source>
</evidence>
<dbReference type="STRING" id="1123281.SAMN02745180_01798"/>
<dbReference type="EMBL" id="FQXR01000007">
    <property type="protein sequence ID" value="SHI01906.1"/>
    <property type="molecule type" value="Genomic_DNA"/>
</dbReference>
<organism evidence="3 4">
    <name type="scientific">Sporanaerobacter acetigenes DSM 13106</name>
    <dbReference type="NCBI Taxonomy" id="1123281"/>
    <lineage>
        <taxon>Bacteria</taxon>
        <taxon>Bacillati</taxon>
        <taxon>Bacillota</taxon>
        <taxon>Tissierellia</taxon>
        <taxon>Tissierellales</taxon>
        <taxon>Sporanaerobacteraceae</taxon>
        <taxon>Sporanaerobacter</taxon>
    </lineage>
</organism>
<sequence>MEKIKLGQTIKKYRIKKGITIRELSQTTSISTGFIGDIEANRSRPSYENLVKLVQALDIPIEDIFTTNK</sequence>
<accession>A0A1M5XQ73</accession>
<dbReference type="InterPro" id="IPR001387">
    <property type="entry name" value="Cro/C1-type_HTH"/>
</dbReference>